<protein>
    <submittedName>
        <fullName evidence="2">Pyridoxal phosphate-dependent enzyme, beta subunit domain protein</fullName>
    </submittedName>
</protein>
<dbReference type="InterPro" id="IPR036052">
    <property type="entry name" value="TrpB-like_PALP_sf"/>
</dbReference>
<dbReference type="InterPro" id="IPR001926">
    <property type="entry name" value="TrpB-like_PALP"/>
</dbReference>
<dbReference type="Gene3D" id="3.40.50.1100">
    <property type="match status" value="1"/>
</dbReference>
<organism evidence="2">
    <name type="scientific">mine drainage metagenome</name>
    <dbReference type="NCBI Taxonomy" id="410659"/>
    <lineage>
        <taxon>unclassified sequences</taxon>
        <taxon>metagenomes</taxon>
        <taxon>ecological metagenomes</taxon>
    </lineage>
</organism>
<feature type="domain" description="Tryptophan synthase beta chain-like PALP" evidence="1">
    <location>
        <begin position="2"/>
        <end position="58"/>
    </location>
</feature>
<dbReference type="EMBL" id="AUZX01015776">
    <property type="protein sequence ID" value="EQD28084.1"/>
    <property type="molecule type" value="Genomic_DNA"/>
</dbReference>
<dbReference type="PANTHER" id="PTHR10314">
    <property type="entry name" value="CYSTATHIONINE BETA-SYNTHASE"/>
    <property type="match status" value="1"/>
</dbReference>
<name>T0ZH88_9ZZZZ</name>
<dbReference type="AlphaFoldDB" id="T0ZH88"/>
<accession>T0ZH88</accession>
<evidence type="ECO:0000313" key="2">
    <source>
        <dbReference type="EMBL" id="EQD28084.1"/>
    </source>
</evidence>
<reference evidence="2" key="1">
    <citation type="submission" date="2013-08" db="EMBL/GenBank/DDBJ databases">
        <authorList>
            <person name="Mendez C."/>
            <person name="Richter M."/>
            <person name="Ferrer M."/>
            <person name="Sanchez J."/>
        </authorList>
    </citation>
    <scope>NUCLEOTIDE SEQUENCE</scope>
</reference>
<gene>
    <name evidence="2" type="ORF">B1A_21346</name>
</gene>
<evidence type="ECO:0000259" key="1">
    <source>
        <dbReference type="Pfam" id="PF00291"/>
    </source>
</evidence>
<comment type="caution">
    <text evidence="2">The sequence shown here is derived from an EMBL/GenBank/DDBJ whole genome shotgun (WGS) entry which is preliminary data.</text>
</comment>
<dbReference type="InterPro" id="IPR050214">
    <property type="entry name" value="Cys_Synth/Cystath_Beta-Synth"/>
</dbReference>
<sequence length="79" mass="8698">MIDDIIKISDKDAFLMARRLASEEGILAGSSSGSAVAGAMQLSKILIEDSLVVVIIPDRGERYTSKVFNDEWMKDKGFF</sequence>
<proteinExistence type="predicted"/>
<reference evidence="2" key="2">
    <citation type="journal article" date="2014" name="ISME J.">
        <title>Microbial stratification in low pH oxic and suboxic macroscopic growths along an acid mine drainage.</title>
        <authorList>
            <person name="Mendez-Garcia C."/>
            <person name="Mesa V."/>
            <person name="Sprenger R.R."/>
            <person name="Richter M."/>
            <person name="Diez M.S."/>
            <person name="Solano J."/>
            <person name="Bargiela R."/>
            <person name="Golyshina O.V."/>
            <person name="Manteca A."/>
            <person name="Ramos J.L."/>
            <person name="Gallego J.R."/>
            <person name="Llorente I."/>
            <person name="Martins Dos Santos V.A."/>
            <person name="Jensen O.N."/>
            <person name="Pelaez A.I."/>
            <person name="Sanchez J."/>
            <person name="Ferrer M."/>
        </authorList>
    </citation>
    <scope>NUCLEOTIDE SEQUENCE</scope>
</reference>
<dbReference type="Pfam" id="PF00291">
    <property type="entry name" value="PALP"/>
    <property type="match status" value="1"/>
</dbReference>
<dbReference type="SUPFAM" id="SSF53686">
    <property type="entry name" value="Tryptophan synthase beta subunit-like PLP-dependent enzymes"/>
    <property type="match status" value="1"/>
</dbReference>